<dbReference type="InterPro" id="IPR050312">
    <property type="entry name" value="IolE/XylAMocC-like"/>
</dbReference>
<accession>A0A6J4PRP0</accession>
<evidence type="ECO:0000313" key="2">
    <source>
        <dbReference type="EMBL" id="CAA9421742.1"/>
    </source>
</evidence>
<dbReference type="AlphaFoldDB" id="A0A6J4PRP0"/>
<reference evidence="2" key="1">
    <citation type="submission" date="2020-02" db="EMBL/GenBank/DDBJ databases">
        <authorList>
            <person name="Meier V. D."/>
        </authorList>
    </citation>
    <scope>NUCLEOTIDE SEQUENCE</scope>
    <source>
        <strain evidence="2">AVDCRST_MAG82</strain>
    </source>
</reference>
<dbReference type="InterPro" id="IPR013022">
    <property type="entry name" value="Xyl_isomerase-like_TIM-brl"/>
</dbReference>
<dbReference type="PANTHER" id="PTHR12110:SF41">
    <property type="entry name" value="INOSOSE DEHYDRATASE"/>
    <property type="match status" value="1"/>
</dbReference>
<sequence length="251" mass="27737">MRRDQISLQLYTVREETAHDMPGTLRKISEIGYPAVELAGYGGLSPQDLKTILDDLGLRASGAHVPLDSWKNNPQTVLADMHALGCAHAVVPMVPPEHRRDEASVARLAEDLSRWGELCRRDGTTLSYHNHDFEFAPLGGSTMWDVLVRETDPGLVHLELDLYWIKYGGADPETVLRDVADRVSLVHLKDMAPDDTRSDLPVGEGTMPWEGLIETADAAGAQWYIAEQDNPRDALEDVSISLQYLRGLASG</sequence>
<gene>
    <name evidence="2" type="ORF">AVDCRST_MAG82-1492</name>
</gene>
<name>A0A6J4PRP0_9ACTN</name>
<dbReference type="PANTHER" id="PTHR12110">
    <property type="entry name" value="HYDROXYPYRUVATE ISOMERASE"/>
    <property type="match status" value="1"/>
</dbReference>
<dbReference type="Pfam" id="PF01261">
    <property type="entry name" value="AP_endonuc_2"/>
    <property type="match status" value="1"/>
</dbReference>
<dbReference type="SUPFAM" id="SSF51658">
    <property type="entry name" value="Xylose isomerase-like"/>
    <property type="match status" value="1"/>
</dbReference>
<keyword evidence="2" id="KW-0413">Isomerase</keyword>
<feature type="domain" description="Xylose isomerase-like TIM barrel" evidence="1">
    <location>
        <begin position="25"/>
        <end position="246"/>
    </location>
</feature>
<dbReference type="GO" id="GO:0016853">
    <property type="term" value="F:isomerase activity"/>
    <property type="evidence" value="ECO:0007669"/>
    <property type="project" value="UniProtKB-KW"/>
</dbReference>
<dbReference type="EMBL" id="CADCVA010000211">
    <property type="protein sequence ID" value="CAA9421742.1"/>
    <property type="molecule type" value="Genomic_DNA"/>
</dbReference>
<protein>
    <submittedName>
        <fullName evidence="2">Sugar or sugar phosphate isomerase/epimerase/dehydrotase</fullName>
    </submittedName>
</protein>
<proteinExistence type="predicted"/>
<organism evidence="2">
    <name type="scientific">uncultured Rubrobacteraceae bacterium</name>
    <dbReference type="NCBI Taxonomy" id="349277"/>
    <lineage>
        <taxon>Bacteria</taxon>
        <taxon>Bacillati</taxon>
        <taxon>Actinomycetota</taxon>
        <taxon>Rubrobacteria</taxon>
        <taxon>Rubrobacterales</taxon>
        <taxon>Rubrobacteraceae</taxon>
        <taxon>environmental samples</taxon>
    </lineage>
</organism>
<dbReference type="InterPro" id="IPR036237">
    <property type="entry name" value="Xyl_isomerase-like_sf"/>
</dbReference>
<evidence type="ECO:0000259" key="1">
    <source>
        <dbReference type="Pfam" id="PF01261"/>
    </source>
</evidence>
<dbReference type="Gene3D" id="3.20.20.150">
    <property type="entry name" value="Divalent-metal-dependent TIM barrel enzymes"/>
    <property type="match status" value="1"/>
</dbReference>